<comment type="caution">
    <text evidence="2">The sequence shown here is derived from an EMBL/GenBank/DDBJ whole genome shotgun (WGS) entry which is preliminary data.</text>
</comment>
<organism evidence="2 3">
    <name type="scientific">Oceanipulchritudo coccoides</name>
    <dbReference type="NCBI Taxonomy" id="2706888"/>
    <lineage>
        <taxon>Bacteria</taxon>
        <taxon>Pseudomonadati</taxon>
        <taxon>Verrucomicrobiota</taxon>
        <taxon>Opitutia</taxon>
        <taxon>Puniceicoccales</taxon>
        <taxon>Oceanipulchritudinaceae</taxon>
        <taxon>Oceanipulchritudo</taxon>
    </lineage>
</organism>
<sequence>MVLVDTSVWIDFLRQGNEKLKKLLEDGEVVTHPLVIGELHIGNISKRKQFIKLLDDLPAIRECSHTEVLYFIEERKLYGKGIGYFDAAILCSAIIFETPLWTLDKRLDSISEALTSRWR</sequence>
<dbReference type="AlphaFoldDB" id="A0A6B2M0T2"/>
<dbReference type="InterPro" id="IPR029060">
    <property type="entry name" value="PIN-like_dom_sf"/>
</dbReference>
<evidence type="ECO:0000313" key="3">
    <source>
        <dbReference type="Proteomes" id="UP000478417"/>
    </source>
</evidence>
<dbReference type="RefSeq" id="WP_163963375.1">
    <property type="nucleotide sequence ID" value="NZ_JAAGNX010000002.1"/>
</dbReference>
<keyword evidence="3" id="KW-1185">Reference proteome</keyword>
<feature type="domain" description="PIN" evidence="1">
    <location>
        <begin position="2"/>
        <end position="111"/>
    </location>
</feature>
<gene>
    <name evidence="2" type="ORF">G0Q06_05655</name>
</gene>
<dbReference type="EMBL" id="JAAGNX010000002">
    <property type="protein sequence ID" value="NDV61929.1"/>
    <property type="molecule type" value="Genomic_DNA"/>
</dbReference>
<proteinExistence type="predicted"/>
<accession>A0A6B2M0T2</accession>
<name>A0A6B2M0T2_9BACT</name>
<protein>
    <submittedName>
        <fullName evidence="2">PIN domain nuclease</fullName>
    </submittedName>
</protein>
<dbReference type="SUPFAM" id="SSF88723">
    <property type="entry name" value="PIN domain-like"/>
    <property type="match status" value="1"/>
</dbReference>
<dbReference type="InterPro" id="IPR002716">
    <property type="entry name" value="PIN_dom"/>
</dbReference>
<reference evidence="2 3" key="1">
    <citation type="submission" date="2020-02" db="EMBL/GenBank/DDBJ databases">
        <title>Albibacoteraceae fam. nov., the first described family within the subdivision 4 Verrucomicrobia.</title>
        <authorList>
            <person name="Xi F."/>
        </authorList>
    </citation>
    <scope>NUCLEOTIDE SEQUENCE [LARGE SCALE GENOMIC DNA]</scope>
    <source>
        <strain evidence="2 3">CK1056</strain>
    </source>
</reference>
<evidence type="ECO:0000259" key="1">
    <source>
        <dbReference type="Pfam" id="PF01850"/>
    </source>
</evidence>
<evidence type="ECO:0000313" key="2">
    <source>
        <dbReference type="EMBL" id="NDV61929.1"/>
    </source>
</evidence>
<dbReference type="Pfam" id="PF01850">
    <property type="entry name" value="PIN"/>
    <property type="match status" value="1"/>
</dbReference>
<dbReference type="Proteomes" id="UP000478417">
    <property type="component" value="Unassembled WGS sequence"/>
</dbReference>
<dbReference type="Gene3D" id="3.40.50.1010">
    <property type="entry name" value="5'-nuclease"/>
    <property type="match status" value="1"/>
</dbReference>